<feature type="transmembrane region" description="Helical" evidence="1">
    <location>
        <begin position="61"/>
        <end position="79"/>
    </location>
</feature>
<evidence type="ECO:0000313" key="4">
    <source>
        <dbReference type="Proteomes" id="UP000247591"/>
    </source>
</evidence>
<reference evidence="3 4" key="1">
    <citation type="submission" date="2018-06" db="EMBL/GenBank/DDBJ databases">
        <title>Genomic Encyclopedia of Type Strains, Phase IV (KMG-IV): sequencing the most valuable type-strain genomes for metagenomic binning, comparative biology and taxonomic classification.</title>
        <authorList>
            <person name="Goeker M."/>
        </authorList>
    </citation>
    <scope>NUCLEOTIDE SEQUENCE [LARGE SCALE GENOMIC DNA]</scope>
    <source>
        <strain evidence="3 4">DSM 45521</strain>
    </source>
</reference>
<feature type="domain" description="Low molecular weight protein antigen 6 PH" evidence="2">
    <location>
        <begin position="80"/>
        <end position="150"/>
    </location>
</feature>
<gene>
    <name evidence="3" type="ORF">DFR67_101413</name>
</gene>
<protein>
    <submittedName>
        <fullName evidence="3">PH (Pleckstrin Homology) domain-containing protein</fullName>
    </submittedName>
</protein>
<evidence type="ECO:0000256" key="1">
    <source>
        <dbReference type="SAM" id="Phobius"/>
    </source>
</evidence>
<proteinExistence type="predicted"/>
<dbReference type="EMBL" id="QJSP01000001">
    <property type="protein sequence ID" value="PYE21021.1"/>
    <property type="molecule type" value="Genomic_DNA"/>
</dbReference>
<sequence>MSTNAERGETADEPRWLMVYRPRRSPLYATIAAVAVIIVHVVIGALLTIGDTGANFQTSDQIAMGLIGVVIGGSMMLLCRARLRVGAEGVGIRNLLGERVFDWSIVRGVWYPDSGNWARLELPDDEFSPILAIQANDGERAVSAMAEFRELQERFAPR</sequence>
<evidence type="ECO:0000313" key="3">
    <source>
        <dbReference type="EMBL" id="PYE21021.1"/>
    </source>
</evidence>
<keyword evidence="1" id="KW-1133">Transmembrane helix</keyword>
<comment type="caution">
    <text evidence="3">The sequence shown here is derived from an EMBL/GenBank/DDBJ whole genome shotgun (WGS) entry which is preliminary data.</text>
</comment>
<dbReference type="Pfam" id="PF10756">
    <property type="entry name" value="bPH_6"/>
    <property type="match status" value="1"/>
</dbReference>
<feature type="transmembrane region" description="Helical" evidence="1">
    <location>
        <begin position="27"/>
        <end position="49"/>
    </location>
</feature>
<name>A0A318RTK1_WILLI</name>
<accession>A0A318RTK1</accession>
<keyword evidence="1" id="KW-0472">Membrane</keyword>
<evidence type="ECO:0000259" key="2">
    <source>
        <dbReference type="Pfam" id="PF10756"/>
    </source>
</evidence>
<dbReference type="InterPro" id="IPR019692">
    <property type="entry name" value="CFP-6_PH"/>
</dbReference>
<organism evidence="3 4">
    <name type="scientific">Williamsia limnetica</name>
    <dbReference type="NCBI Taxonomy" id="882452"/>
    <lineage>
        <taxon>Bacteria</taxon>
        <taxon>Bacillati</taxon>
        <taxon>Actinomycetota</taxon>
        <taxon>Actinomycetes</taxon>
        <taxon>Mycobacteriales</taxon>
        <taxon>Nocardiaceae</taxon>
        <taxon>Williamsia</taxon>
    </lineage>
</organism>
<keyword evidence="4" id="KW-1185">Reference proteome</keyword>
<keyword evidence="1" id="KW-0812">Transmembrane</keyword>
<dbReference type="AlphaFoldDB" id="A0A318RTK1"/>
<dbReference type="Proteomes" id="UP000247591">
    <property type="component" value="Unassembled WGS sequence"/>
</dbReference>